<feature type="domain" description="Transposase MuDR plant" evidence="1">
    <location>
        <begin position="30"/>
        <end position="95"/>
    </location>
</feature>
<sequence>ESLVGSDEDEEHEDAERRRSKFPLYTDKLKFSLGMSFKDDKQFKSAIRKYSKECRRQLKFFKNELKKVIVRCIASPSCPQKIRASYSPVAKCLQIKTF</sequence>
<dbReference type="Proteomes" id="UP000593577">
    <property type="component" value="Unassembled WGS sequence"/>
</dbReference>
<evidence type="ECO:0000259" key="1">
    <source>
        <dbReference type="Pfam" id="PF03108"/>
    </source>
</evidence>
<gene>
    <name evidence="2" type="ORF">Goari_012103</name>
</gene>
<dbReference type="EMBL" id="JABFAA010000004">
    <property type="protein sequence ID" value="MBA0680406.1"/>
    <property type="molecule type" value="Genomic_DNA"/>
</dbReference>
<dbReference type="Pfam" id="PF03108">
    <property type="entry name" value="DBD_Tnp_Mut"/>
    <property type="match status" value="1"/>
</dbReference>
<proteinExistence type="predicted"/>
<reference evidence="2 3" key="1">
    <citation type="journal article" date="2019" name="Genome Biol. Evol.">
        <title>Insights into the evolution of the New World diploid cottons (Gossypium, subgenus Houzingenia) based on genome sequencing.</title>
        <authorList>
            <person name="Grover C.E."/>
            <person name="Arick M.A. 2nd"/>
            <person name="Thrash A."/>
            <person name="Conover J.L."/>
            <person name="Sanders W.S."/>
            <person name="Peterson D.G."/>
            <person name="Frelichowski J.E."/>
            <person name="Scheffler J.A."/>
            <person name="Scheffler B.E."/>
            <person name="Wendel J.F."/>
        </authorList>
    </citation>
    <scope>NUCLEOTIDE SEQUENCE [LARGE SCALE GENOMIC DNA]</scope>
    <source>
        <strain evidence="2">185</strain>
        <tissue evidence="2">Leaf</tissue>
    </source>
</reference>
<feature type="non-terminal residue" evidence="2">
    <location>
        <position position="1"/>
    </location>
</feature>
<protein>
    <recommendedName>
        <fullName evidence="1">Transposase MuDR plant domain-containing protein</fullName>
    </recommendedName>
</protein>
<dbReference type="InterPro" id="IPR004332">
    <property type="entry name" value="Transposase_MuDR"/>
</dbReference>
<evidence type="ECO:0000313" key="3">
    <source>
        <dbReference type="Proteomes" id="UP000593577"/>
    </source>
</evidence>
<dbReference type="AlphaFoldDB" id="A0A7J8WZG0"/>
<comment type="caution">
    <text evidence="2">The sequence shown here is derived from an EMBL/GenBank/DDBJ whole genome shotgun (WGS) entry which is preliminary data.</text>
</comment>
<name>A0A7J8WZG0_GOSAI</name>
<evidence type="ECO:0000313" key="2">
    <source>
        <dbReference type="EMBL" id="MBA0680406.1"/>
    </source>
</evidence>
<organism evidence="2 3">
    <name type="scientific">Gossypium aridum</name>
    <name type="common">American cotton</name>
    <name type="synonym">Erioxylum aridum</name>
    <dbReference type="NCBI Taxonomy" id="34290"/>
    <lineage>
        <taxon>Eukaryota</taxon>
        <taxon>Viridiplantae</taxon>
        <taxon>Streptophyta</taxon>
        <taxon>Embryophyta</taxon>
        <taxon>Tracheophyta</taxon>
        <taxon>Spermatophyta</taxon>
        <taxon>Magnoliopsida</taxon>
        <taxon>eudicotyledons</taxon>
        <taxon>Gunneridae</taxon>
        <taxon>Pentapetalae</taxon>
        <taxon>rosids</taxon>
        <taxon>malvids</taxon>
        <taxon>Malvales</taxon>
        <taxon>Malvaceae</taxon>
        <taxon>Malvoideae</taxon>
        <taxon>Gossypium</taxon>
    </lineage>
</organism>
<keyword evidence="3" id="KW-1185">Reference proteome</keyword>
<accession>A0A7J8WZG0</accession>